<keyword evidence="6 7" id="KW-0472">Membrane</keyword>
<dbReference type="GO" id="GO:0005886">
    <property type="term" value="C:plasma membrane"/>
    <property type="evidence" value="ECO:0007669"/>
    <property type="project" value="UniProtKB-SubCell"/>
</dbReference>
<reference evidence="9 10" key="1">
    <citation type="journal article" date="2016" name="Int. J. Syst. Evol. Microbiol.">
        <title>Arsenicitalea aurantiaca gen. nov., sp. nov., a new member of the family Hyphomicrobiaceae, isolated from high-arsenic sediment.</title>
        <authorList>
            <person name="Mu Y."/>
            <person name="Zhou L."/>
            <person name="Zeng X.C."/>
            <person name="Liu L."/>
            <person name="Pan Y."/>
            <person name="Chen X."/>
            <person name="Wang J."/>
            <person name="Li S."/>
            <person name="Li W.J."/>
            <person name="Wang Y."/>
        </authorList>
    </citation>
    <scope>NUCLEOTIDE SEQUENCE [LARGE SCALE GENOMIC DNA]</scope>
    <source>
        <strain evidence="9 10">42-50</strain>
    </source>
</reference>
<dbReference type="Pfam" id="PF00528">
    <property type="entry name" value="BPD_transp_1"/>
    <property type="match status" value="1"/>
</dbReference>
<feature type="transmembrane region" description="Helical" evidence="7">
    <location>
        <begin position="109"/>
        <end position="130"/>
    </location>
</feature>
<keyword evidence="3" id="KW-1003">Cell membrane</keyword>
<dbReference type="InterPro" id="IPR035906">
    <property type="entry name" value="MetI-like_sf"/>
</dbReference>
<comment type="subcellular location">
    <subcellularLocation>
        <location evidence="1 7">Cell membrane</location>
        <topology evidence="1 7">Multi-pass membrane protein</topology>
    </subcellularLocation>
</comment>
<evidence type="ECO:0000256" key="5">
    <source>
        <dbReference type="ARBA" id="ARBA00022989"/>
    </source>
</evidence>
<evidence type="ECO:0000256" key="3">
    <source>
        <dbReference type="ARBA" id="ARBA00022475"/>
    </source>
</evidence>
<proteinExistence type="inferred from homology"/>
<dbReference type="GO" id="GO:0055085">
    <property type="term" value="P:transmembrane transport"/>
    <property type="evidence" value="ECO:0007669"/>
    <property type="project" value="InterPro"/>
</dbReference>
<dbReference type="AlphaFoldDB" id="A0A433XL40"/>
<comment type="similarity">
    <text evidence="7">Belongs to the binding-protein-dependent transport system permease family.</text>
</comment>
<feature type="transmembrane region" description="Helical" evidence="7">
    <location>
        <begin position="22"/>
        <end position="42"/>
    </location>
</feature>
<keyword evidence="5 7" id="KW-1133">Transmembrane helix</keyword>
<dbReference type="PROSITE" id="PS50928">
    <property type="entry name" value="ABC_TM1"/>
    <property type="match status" value="1"/>
</dbReference>
<name>A0A433XL40_9HYPH</name>
<evidence type="ECO:0000313" key="9">
    <source>
        <dbReference type="EMBL" id="RUT34771.1"/>
    </source>
</evidence>
<dbReference type="OrthoDB" id="7274389at2"/>
<keyword evidence="10" id="KW-1185">Reference proteome</keyword>
<feature type="transmembrane region" description="Helical" evidence="7">
    <location>
        <begin position="136"/>
        <end position="159"/>
    </location>
</feature>
<evidence type="ECO:0000256" key="2">
    <source>
        <dbReference type="ARBA" id="ARBA00022448"/>
    </source>
</evidence>
<evidence type="ECO:0000259" key="8">
    <source>
        <dbReference type="PROSITE" id="PS50928"/>
    </source>
</evidence>
<organism evidence="9 10">
    <name type="scientific">Arsenicitalea aurantiaca</name>
    <dbReference type="NCBI Taxonomy" id="1783274"/>
    <lineage>
        <taxon>Bacteria</taxon>
        <taxon>Pseudomonadati</taxon>
        <taxon>Pseudomonadota</taxon>
        <taxon>Alphaproteobacteria</taxon>
        <taxon>Hyphomicrobiales</taxon>
        <taxon>Devosiaceae</taxon>
        <taxon>Arsenicitalea</taxon>
    </lineage>
</organism>
<dbReference type="PANTHER" id="PTHR30151:SF41">
    <property type="entry name" value="ABC TRANSPORTER PERMEASE PROTEIN"/>
    <property type="match status" value="1"/>
</dbReference>
<sequence length="263" mass="28055">MSQSATANGPARPSLVGRIGRTLLNFWGIALILVLWEALVVLNDFNVIVMPRPWAVFADIWANPGLYLQNFMQTAWVAMGGLVLGMIAGTTIAVLAWSSRILNGLLTPIGLIFSSIPVVAMIPVLARMLGYGTETVLAIVAILSFFPFFVFTGSGLKLLPAGSADLFSVFGAKKHQRLFHLALPSALPNWTVALRLASANAILGAMVAEFLMGTSGLGQMLHAASQAFNTERALGASVCATIGSVTLFVLVVSLEARVRERWT</sequence>
<gene>
    <name evidence="9" type="ORF">EMQ25_02065</name>
</gene>
<dbReference type="PANTHER" id="PTHR30151">
    <property type="entry name" value="ALKANE SULFONATE ABC TRANSPORTER-RELATED, MEMBRANE SUBUNIT"/>
    <property type="match status" value="1"/>
</dbReference>
<accession>A0A433XL40</accession>
<protein>
    <submittedName>
        <fullName evidence="9">ABC transporter permease subunit</fullName>
    </submittedName>
</protein>
<evidence type="ECO:0000313" key="10">
    <source>
        <dbReference type="Proteomes" id="UP000281547"/>
    </source>
</evidence>
<feature type="transmembrane region" description="Helical" evidence="7">
    <location>
        <begin position="233"/>
        <end position="254"/>
    </location>
</feature>
<feature type="transmembrane region" description="Helical" evidence="7">
    <location>
        <begin position="75"/>
        <end position="97"/>
    </location>
</feature>
<dbReference type="SUPFAM" id="SSF161098">
    <property type="entry name" value="MetI-like"/>
    <property type="match status" value="1"/>
</dbReference>
<feature type="domain" description="ABC transmembrane type-1" evidence="8">
    <location>
        <begin position="71"/>
        <end position="251"/>
    </location>
</feature>
<evidence type="ECO:0000256" key="4">
    <source>
        <dbReference type="ARBA" id="ARBA00022692"/>
    </source>
</evidence>
<evidence type="ECO:0000256" key="6">
    <source>
        <dbReference type="ARBA" id="ARBA00023136"/>
    </source>
</evidence>
<evidence type="ECO:0000256" key="1">
    <source>
        <dbReference type="ARBA" id="ARBA00004651"/>
    </source>
</evidence>
<dbReference type="Proteomes" id="UP000281547">
    <property type="component" value="Unassembled WGS sequence"/>
</dbReference>
<dbReference type="Gene3D" id="1.10.3720.10">
    <property type="entry name" value="MetI-like"/>
    <property type="match status" value="1"/>
</dbReference>
<keyword evidence="4 7" id="KW-0812">Transmembrane</keyword>
<keyword evidence="2 7" id="KW-0813">Transport</keyword>
<dbReference type="InterPro" id="IPR000515">
    <property type="entry name" value="MetI-like"/>
</dbReference>
<dbReference type="CDD" id="cd06261">
    <property type="entry name" value="TM_PBP2"/>
    <property type="match status" value="1"/>
</dbReference>
<dbReference type="EMBL" id="RZNJ01000001">
    <property type="protein sequence ID" value="RUT34771.1"/>
    <property type="molecule type" value="Genomic_DNA"/>
</dbReference>
<comment type="caution">
    <text evidence="9">The sequence shown here is derived from an EMBL/GenBank/DDBJ whole genome shotgun (WGS) entry which is preliminary data.</text>
</comment>
<feature type="transmembrane region" description="Helical" evidence="7">
    <location>
        <begin position="192"/>
        <end position="213"/>
    </location>
</feature>
<evidence type="ECO:0000256" key="7">
    <source>
        <dbReference type="RuleBase" id="RU363032"/>
    </source>
</evidence>